<accession>A0ABN1DAU9</accession>
<protein>
    <recommendedName>
        <fullName evidence="1">Helix-turn-helix domain-containing protein</fullName>
    </recommendedName>
</protein>
<proteinExistence type="predicted"/>
<sequence length="98" mass="10502">MTTNVTQLAATLASLAALLAEQQPAPEPEPEPAARRLPNRVLLTVEEAAKQLGLGRTKTYALVASGEIESVRIGRLRRIPRTAIDDYAARLIAQQSAA</sequence>
<dbReference type="RefSeq" id="WP_009946134.1">
    <property type="nucleotide sequence ID" value="NZ_BAAAGS010000029.1"/>
</dbReference>
<organism evidence="2 3">
    <name type="scientific">Saccharopolyspora erythraea</name>
    <name type="common">Streptomyces erythraeus</name>
    <dbReference type="NCBI Taxonomy" id="1836"/>
    <lineage>
        <taxon>Bacteria</taxon>
        <taxon>Bacillati</taxon>
        <taxon>Actinomycetota</taxon>
        <taxon>Actinomycetes</taxon>
        <taxon>Pseudonocardiales</taxon>
        <taxon>Pseudonocardiaceae</taxon>
        <taxon>Saccharopolyspora</taxon>
    </lineage>
</organism>
<dbReference type="InterPro" id="IPR010093">
    <property type="entry name" value="SinI_DNA-bd"/>
</dbReference>
<keyword evidence="3" id="KW-1185">Reference proteome</keyword>
<dbReference type="EMBL" id="BAAAGS010000029">
    <property type="protein sequence ID" value="GAA0538666.1"/>
    <property type="molecule type" value="Genomic_DNA"/>
</dbReference>
<feature type="domain" description="Helix-turn-helix" evidence="1">
    <location>
        <begin position="42"/>
        <end position="90"/>
    </location>
</feature>
<evidence type="ECO:0000259" key="1">
    <source>
        <dbReference type="Pfam" id="PF12728"/>
    </source>
</evidence>
<dbReference type="NCBIfam" id="TIGR01764">
    <property type="entry name" value="excise"/>
    <property type="match status" value="1"/>
</dbReference>
<reference evidence="2 3" key="1">
    <citation type="journal article" date="2019" name="Int. J. Syst. Evol. Microbiol.">
        <title>The Global Catalogue of Microorganisms (GCM) 10K type strain sequencing project: providing services to taxonomists for standard genome sequencing and annotation.</title>
        <authorList>
            <consortium name="The Broad Institute Genomics Platform"/>
            <consortium name="The Broad Institute Genome Sequencing Center for Infectious Disease"/>
            <person name="Wu L."/>
            <person name="Ma J."/>
        </authorList>
    </citation>
    <scope>NUCLEOTIDE SEQUENCE [LARGE SCALE GENOMIC DNA]</scope>
    <source>
        <strain evidence="2 3">JCM 10303</strain>
    </source>
</reference>
<evidence type="ECO:0000313" key="3">
    <source>
        <dbReference type="Proteomes" id="UP001500729"/>
    </source>
</evidence>
<dbReference type="Pfam" id="PF12728">
    <property type="entry name" value="HTH_17"/>
    <property type="match status" value="1"/>
</dbReference>
<dbReference type="Proteomes" id="UP001500729">
    <property type="component" value="Unassembled WGS sequence"/>
</dbReference>
<gene>
    <name evidence="2" type="ORF">GCM10009533_42320</name>
</gene>
<comment type="caution">
    <text evidence="2">The sequence shown here is derived from an EMBL/GenBank/DDBJ whole genome shotgun (WGS) entry which is preliminary data.</text>
</comment>
<dbReference type="InterPro" id="IPR041657">
    <property type="entry name" value="HTH_17"/>
</dbReference>
<evidence type="ECO:0000313" key="2">
    <source>
        <dbReference type="EMBL" id="GAA0538666.1"/>
    </source>
</evidence>
<name>A0ABN1DAU9_SACER</name>